<keyword evidence="3" id="KW-1185">Reference proteome</keyword>
<dbReference type="EMBL" id="AGNL01009999">
    <property type="protein sequence ID" value="EJK69483.1"/>
    <property type="molecule type" value="Genomic_DNA"/>
</dbReference>
<protein>
    <submittedName>
        <fullName evidence="2">Uncharacterized protein</fullName>
    </submittedName>
</protein>
<dbReference type="AlphaFoldDB" id="K0SSY6"/>
<evidence type="ECO:0000313" key="3">
    <source>
        <dbReference type="Proteomes" id="UP000266841"/>
    </source>
</evidence>
<dbReference type="Proteomes" id="UP000266841">
    <property type="component" value="Unassembled WGS sequence"/>
</dbReference>
<evidence type="ECO:0000256" key="1">
    <source>
        <dbReference type="SAM" id="MobiDB-lite"/>
    </source>
</evidence>
<organism evidence="2 3">
    <name type="scientific">Thalassiosira oceanica</name>
    <name type="common">Marine diatom</name>
    <dbReference type="NCBI Taxonomy" id="159749"/>
    <lineage>
        <taxon>Eukaryota</taxon>
        <taxon>Sar</taxon>
        <taxon>Stramenopiles</taxon>
        <taxon>Ochrophyta</taxon>
        <taxon>Bacillariophyta</taxon>
        <taxon>Coscinodiscophyceae</taxon>
        <taxon>Thalassiosirophycidae</taxon>
        <taxon>Thalassiosirales</taxon>
        <taxon>Thalassiosiraceae</taxon>
        <taxon>Thalassiosira</taxon>
    </lineage>
</organism>
<feature type="region of interest" description="Disordered" evidence="1">
    <location>
        <begin position="51"/>
        <end position="91"/>
    </location>
</feature>
<name>K0SSY6_THAOC</name>
<feature type="region of interest" description="Disordered" evidence="1">
    <location>
        <begin position="122"/>
        <end position="167"/>
    </location>
</feature>
<evidence type="ECO:0000313" key="2">
    <source>
        <dbReference type="EMBL" id="EJK69483.1"/>
    </source>
</evidence>
<comment type="caution">
    <text evidence="2">The sequence shown here is derived from an EMBL/GenBank/DDBJ whole genome shotgun (WGS) entry which is preliminary data.</text>
</comment>
<proteinExistence type="predicted"/>
<accession>K0SSY6</accession>
<reference evidence="2 3" key="1">
    <citation type="journal article" date="2012" name="Genome Biol.">
        <title>Genome and low-iron response of an oceanic diatom adapted to chronic iron limitation.</title>
        <authorList>
            <person name="Lommer M."/>
            <person name="Specht M."/>
            <person name="Roy A.S."/>
            <person name="Kraemer L."/>
            <person name="Andreson R."/>
            <person name="Gutowska M.A."/>
            <person name="Wolf J."/>
            <person name="Bergner S.V."/>
            <person name="Schilhabel M.B."/>
            <person name="Klostermeier U.C."/>
            <person name="Beiko R.G."/>
            <person name="Rosenstiel P."/>
            <person name="Hippler M."/>
            <person name="Laroche J."/>
        </authorList>
    </citation>
    <scope>NUCLEOTIDE SEQUENCE [LARGE SCALE GENOMIC DNA]</scope>
    <source>
        <strain evidence="2 3">CCMP1005</strain>
    </source>
</reference>
<gene>
    <name evidence="2" type="ORF">THAOC_09255</name>
</gene>
<sequence>MSSPSVYDTSFGCTTQQPYLYRFYFTTPSLRTGYSYSTVKIMAQAQMEDGWTGQDSRGEQPGKLRAKQKGATNRVAVDQAVTRSRRASGQSVKLVSRRRCRDVRNMGNRLAHQATWLAESNGATAQQLAGPPSRMSSGISWRQRLARSQRLAGNPASASNKMRLKEE</sequence>